<dbReference type="RefSeq" id="XP_019022041.1">
    <property type="nucleotide sequence ID" value="XM_019171999.1"/>
</dbReference>
<reference evidence="2 3" key="1">
    <citation type="journal article" date="2011" name="J. Gen. Appl. Microbiol.">
        <title>Draft genome sequencing of the enigmatic yeast Saitoella complicata.</title>
        <authorList>
            <person name="Nishida H."/>
            <person name="Hamamoto M."/>
            <person name="Sugiyama J."/>
        </authorList>
    </citation>
    <scope>NUCLEOTIDE SEQUENCE [LARGE SCALE GENOMIC DNA]</scope>
    <source>
        <strain evidence="2 3">NRRL Y-17804</strain>
    </source>
</reference>
<accession>A0A0E9NFG4</accession>
<sequence>MSKRQERDVVIVHTLLAKLSAPGALVLASMTEVLAIDASAWQCEHNNNISLLSLGHVVPAQVEETEDKESDEAEYFDIEDGTWTGFADEAEDAEDLAVFRRRTRGRQSTLSVSPNGRVVAFIPTDDDDEEVETEEESGSHRKNSLAQKPQKLLESKEPQAEYVH</sequence>
<reference evidence="2 3" key="3">
    <citation type="journal article" date="2015" name="Genome Announc.">
        <title>Draft Genome Sequence of the Archiascomycetous Yeast Saitoella complicata.</title>
        <authorList>
            <person name="Yamauchi K."/>
            <person name="Kondo S."/>
            <person name="Hamamoto M."/>
            <person name="Takahashi Y."/>
            <person name="Ogura Y."/>
            <person name="Hayashi T."/>
            <person name="Nishida H."/>
        </authorList>
    </citation>
    <scope>NUCLEOTIDE SEQUENCE [LARGE SCALE GENOMIC DNA]</scope>
    <source>
        <strain evidence="2 3">NRRL Y-17804</strain>
    </source>
</reference>
<evidence type="ECO:0000313" key="3">
    <source>
        <dbReference type="Proteomes" id="UP000033140"/>
    </source>
</evidence>
<dbReference type="Proteomes" id="UP000033140">
    <property type="component" value="Unassembled WGS sequence"/>
</dbReference>
<feature type="compositionally biased region" description="Basic and acidic residues" evidence="1">
    <location>
        <begin position="151"/>
        <end position="164"/>
    </location>
</feature>
<organism evidence="2 3">
    <name type="scientific">Saitoella complicata (strain BCRC 22490 / CBS 7301 / JCM 7358 / NBRC 10748 / NRRL Y-17804)</name>
    <dbReference type="NCBI Taxonomy" id="698492"/>
    <lineage>
        <taxon>Eukaryota</taxon>
        <taxon>Fungi</taxon>
        <taxon>Dikarya</taxon>
        <taxon>Ascomycota</taxon>
        <taxon>Taphrinomycotina</taxon>
        <taxon>Taphrinomycotina incertae sedis</taxon>
        <taxon>Saitoella</taxon>
    </lineage>
</organism>
<feature type="region of interest" description="Disordered" evidence="1">
    <location>
        <begin position="105"/>
        <end position="164"/>
    </location>
</feature>
<gene>
    <name evidence="2" type="ORF">G7K_2599-t1</name>
</gene>
<dbReference type="AlphaFoldDB" id="A0A0E9NFG4"/>
<proteinExistence type="predicted"/>
<feature type="compositionally biased region" description="Acidic residues" evidence="1">
    <location>
        <begin position="124"/>
        <end position="136"/>
    </location>
</feature>
<dbReference type="EMBL" id="BACD03000014">
    <property type="protein sequence ID" value="GAO48426.1"/>
    <property type="molecule type" value="Genomic_DNA"/>
</dbReference>
<comment type="caution">
    <text evidence="2">The sequence shown here is derived from an EMBL/GenBank/DDBJ whole genome shotgun (WGS) entry which is preliminary data.</text>
</comment>
<evidence type="ECO:0000313" key="2">
    <source>
        <dbReference type="EMBL" id="GAO48426.1"/>
    </source>
</evidence>
<protein>
    <submittedName>
        <fullName evidence="2">Uncharacterized protein</fullName>
    </submittedName>
</protein>
<reference evidence="2 3" key="2">
    <citation type="journal article" date="2014" name="J. Gen. Appl. Microbiol.">
        <title>The early diverging ascomycetous budding yeast Saitoella complicata has three histone deacetylases belonging to the Clr6, Hos2, and Rpd3 lineages.</title>
        <authorList>
            <person name="Nishida H."/>
            <person name="Matsumoto T."/>
            <person name="Kondo S."/>
            <person name="Hamamoto M."/>
            <person name="Yoshikawa H."/>
        </authorList>
    </citation>
    <scope>NUCLEOTIDE SEQUENCE [LARGE SCALE GENOMIC DNA]</scope>
    <source>
        <strain evidence="2 3">NRRL Y-17804</strain>
    </source>
</reference>
<keyword evidence="3" id="KW-1185">Reference proteome</keyword>
<name>A0A0E9NFG4_SAICN</name>
<evidence type="ECO:0000256" key="1">
    <source>
        <dbReference type="SAM" id="MobiDB-lite"/>
    </source>
</evidence>